<evidence type="ECO:0008006" key="3">
    <source>
        <dbReference type="Google" id="ProtNLM"/>
    </source>
</evidence>
<keyword evidence="2" id="KW-1185">Reference proteome</keyword>
<proteinExistence type="predicted"/>
<evidence type="ECO:0000313" key="1">
    <source>
        <dbReference type="EMBL" id="BDV35992.1"/>
    </source>
</evidence>
<sequence length="678" mass="72282">MWREQLDYFWDGRRRLVIGCFDGAERAPLGARPALTVVSARDPGFESEPTLVDVIDTARWRAGVVIADISLEHRFVRLLAADGEELTLFLGSERDQPPEGDYRLLMTLLPEGGGPDAAAFRLVAFPARGDIERLAREQATTAGPRLVWAFGQRRAFEQSAGGALVARLAPARRIFPAYQSRLLLEARGLDVEASADTREAPFAIMQHWLHENGAPRAMLRLRIPDSLEESAATLGGASVALVLNQRRRLRGWMHEQKQAGEPVIDPLTFDDIREATGDAGESPDAVEARDAIVVANLLNLLLDPDSPEADGVAVRRSLEKNGAGAGETIEIDFYGAARGDDLGLVAPAARQGDLAIAPVDPGGPLVARLFRFEADGLVPRRLNEDDPLIEELTRRAAHSVTRTNTSAAARAFAERAAGLKSRREKLVAGFNEALTRAGFSTRFSAAGLWDVFEPLQLASFVTLATQSPPPARAALQEMGAYGAYGVDPALATALMRGGALAQGARVVADPRGGASLAARYAAACGAEGMTPPGLDASSQVAALGVLIREEDMPFLRAARIGLSVDSVVRRAASVAARRLVDLAAVESAIVHFEKSRDVESASALSEYLAARRAGRWISAASAPALASLLARADVAREEEQTRVAVGMTAAAAAPPTVTIAPPPRPEKPKGFLRRLFGG</sequence>
<accession>A0ABM8EDA1</accession>
<dbReference type="RefSeq" id="WP_281929528.1">
    <property type="nucleotide sequence ID" value="NZ_AP027142.1"/>
</dbReference>
<organism evidence="1 2">
    <name type="scientific">Methylocystis iwaonis</name>
    <dbReference type="NCBI Taxonomy" id="2885079"/>
    <lineage>
        <taxon>Bacteria</taxon>
        <taxon>Pseudomonadati</taxon>
        <taxon>Pseudomonadota</taxon>
        <taxon>Alphaproteobacteria</taxon>
        <taxon>Hyphomicrobiales</taxon>
        <taxon>Methylocystaceae</taxon>
        <taxon>Methylocystis</taxon>
    </lineage>
</organism>
<evidence type="ECO:0000313" key="2">
    <source>
        <dbReference type="Proteomes" id="UP001317629"/>
    </source>
</evidence>
<protein>
    <recommendedName>
        <fullName evidence="3">Cellulose biosynthesis protein BcsE</fullName>
    </recommendedName>
</protein>
<dbReference type="EMBL" id="AP027142">
    <property type="protein sequence ID" value="BDV35992.1"/>
    <property type="molecule type" value="Genomic_DNA"/>
</dbReference>
<reference evidence="1 2" key="1">
    <citation type="journal article" date="2023" name="Int. J. Syst. Evol. Microbiol.">
        <title>Methylocystis iwaonis sp. nov., a type II methane-oxidizing bacterium from surface soil of a rice paddy field in Japan, and emended description of the genus Methylocystis (ex Whittenbury et al. 1970) Bowman et al. 1993.</title>
        <authorList>
            <person name="Kaise H."/>
            <person name="Sawadogo J.B."/>
            <person name="Alam M.S."/>
            <person name="Ueno C."/>
            <person name="Dianou D."/>
            <person name="Shinjo R."/>
            <person name="Asakawa S."/>
        </authorList>
    </citation>
    <scope>NUCLEOTIDE SEQUENCE [LARGE SCALE GENOMIC DNA]</scope>
    <source>
        <strain evidence="1 2">SS37A-Re</strain>
    </source>
</reference>
<name>A0ABM8EDA1_9HYPH</name>
<gene>
    <name evidence="1" type="ORF">SS37A_35210</name>
</gene>
<dbReference type="Proteomes" id="UP001317629">
    <property type="component" value="Chromosome"/>
</dbReference>